<keyword evidence="9 12" id="KW-0862">Zinc</keyword>
<accession>A0A533Q7H4</accession>
<dbReference type="InterPro" id="IPR004463">
    <property type="entry name" value="UDP-acyl_GlcNac_deAcase"/>
</dbReference>
<keyword evidence="10 12" id="KW-0443">Lipid metabolism</keyword>
<sequence>MDNRQKTIEQEIEYSGVGLFRGENTKLRFKPAPLNSGIYFVRIDMPGRHRIPAHVCSLSSNYKRIFLKQKEAEVECVEHLMAALAGLGIDNIEIEINGREIPCGDGSAKLFLEILKKAGIVVLGGQKKLYIVTDPIIVQDGNASVMALPCEKGLMFSYTLDFDGSFIPQQTYDIEFTQDNFCREIAPARTFGLSTNVEEFKMLGLGKGITDFNSVIVHKDGKATRPISMEPAELRFPNEFVRHKILDLVGDLYLANVVIQGHIVAHRSGHSLNVQMAEKIAQGALDLENMVAHSDILKT</sequence>
<dbReference type="PANTHER" id="PTHR33694:SF1">
    <property type="entry name" value="UDP-3-O-ACYL-N-ACETYLGLUCOSAMINE DEACETYLASE 1, MITOCHONDRIAL-RELATED"/>
    <property type="match status" value="1"/>
</dbReference>
<dbReference type="Gene3D" id="3.30.230.20">
    <property type="entry name" value="lpxc deacetylase, domain 1"/>
    <property type="match status" value="1"/>
</dbReference>
<feature type="binding site" evidence="12">
    <location>
        <position position="243"/>
    </location>
    <ligand>
        <name>Zn(2+)</name>
        <dbReference type="ChEBI" id="CHEBI:29105"/>
    </ligand>
</feature>
<evidence type="ECO:0000256" key="4">
    <source>
        <dbReference type="ARBA" id="ARBA00012745"/>
    </source>
</evidence>
<evidence type="ECO:0000256" key="3">
    <source>
        <dbReference type="ARBA" id="ARBA00005002"/>
    </source>
</evidence>
<keyword evidence="6 12" id="KW-0441">Lipid A biosynthesis</keyword>
<evidence type="ECO:0000256" key="9">
    <source>
        <dbReference type="ARBA" id="ARBA00022833"/>
    </source>
</evidence>
<dbReference type="Pfam" id="PF03331">
    <property type="entry name" value="LpxC"/>
    <property type="match status" value="1"/>
</dbReference>
<comment type="similarity">
    <text evidence="12">Belongs to the LpxC family.</text>
</comment>
<proteinExistence type="inferred from homology"/>
<dbReference type="InterPro" id="IPR015870">
    <property type="entry name" value="UDP-acyl_N-AcGlcN_deAcase_N"/>
</dbReference>
<dbReference type="GO" id="GO:0009245">
    <property type="term" value="P:lipid A biosynthetic process"/>
    <property type="evidence" value="ECO:0007669"/>
    <property type="project" value="UniProtKB-UniRule"/>
</dbReference>
<dbReference type="EMBL" id="SULG01000092">
    <property type="protein sequence ID" value="TLD40583.1"/>
    <property type="molecule type" value="Genomic_DNA"/>
</dbReference>
<dbReference type="GO" id="GO:0103117">
    <property type="term" value="F:UDP-3-O-acyl-N-acetylglucosamine deacetylase activity"/>
    <property type="evidence" value="ECO:0007669"/>
    <property type="project" value="UniProtKB-UniRule"/>
</dbReference>
<gene>
    <name evidence="12" type="primary">lpxC</name>
    <name evidence="13" type="ORF">JETT_3154</name>
</gene>
<evidence type="ECO:0000256" key="12">
    <source>
        <dbReference type="HAMAP-Rule" id="MF_00388"/>
    </source>
</evidence>
<evidence type="ECO:0000256" key="2">
    <source>
        <dbReference type="ARBA" id="ARBA00002923"/>
    </source>
</evidence>
<dbReference type="GO" id="GO:0046872">
    <property type="term" value="F:metal ion binding"/>
    <property type="evidence" value="ECO:0007669"/>
    <property type="project" value="UniProtKB-KW"/>
</dbReference>
<keyword evidence="7 12" id="KW-0479">Metal-binding</keyword>
<evidence type="ECO:0000313" key="13">
    <source>
        <dbReference type="EMBL" id="TLD40583.1"/>
    </source>
</evidence>
<evidence type="ECO:0000256" key="5">
    <source>
        <dbReference type="ARBA" id="ARBA00022516"/>
    </source>
</evidence>
<dbReference type="Proteomes" id="UP000319783">
    <property type="component" value="Unassembled WGS sequence"/>
</dbReference>
<evidence type="ECO:0000256" key="7">
    <source>
        <dbReference type="ARBA" id="ARBA00022723"/>
    </source>
</evidence>
<protein>
    <recommendedName>
        <fullName evidence="4 12">UDP-3-O-acyl-N-acetylglucosamine deacetylase</fullName>
        <shortName evidence="12">UDP-3-O-acyl-GlcNAc deacetylase</shortName>
        <ecNumber evidence="4 12">3.5.1.108</ecNumber>
    </recommendedName>
    <alternativeName>
        <fullName evidence="12">UDP-3-O-[R-3-hydroxymyristoyl]-N-acetylglucosamine deacetylase</fullName>
    </alternativeName>
</protein>
<dbReference type="UniPathway" id="UPA00359">
    <property type="reaction ID" value="UER00478"/>
</dbReference>
<dbReference type="EC" id="3.5.1.108" evidence="4 12"/>
<name>A0A533Q7H4_9BACT</name>
<dbReference type="AlphaFoldDB" id="A0A533Q7H4"/>
<reference evidence="13 14" key="1">
    <citation type="submission" date="2019-04" db="EMBL/GenBank/DDBJ databases">
        <title>Genome of a novel bacterium Candidatus Jettenia ecosi reconstructed from metagenome of an anammox bioreactor.</title>
        <authorList>
            <person name="Mardanov A.V."/>
            <person name="Beletsky A.V."/>
            <person name="Ravin N.V."/>
            <person name="Botchkova E.A."/>
            <person name="Litti Y.V."/>
            <person name="Nozhevnikova A.N."/>
        </authorList>
    </citation>
    <scope>NUCLEOTIDE SEQUENCE [LARGE SCALE GENOMIC DNA]</scope>
    <source>
        <strain evidence="13">J2</strain>
    </source>
</reference>
<evidence type="ECO:0000256" key="1">
    <source>
        <dbReference type="ARBA" id="ARBA00001947"/>
    </source>
</evidence>
<organism evidence="13 14">
    <name type="scientific">Candidatus Jettenia ecosi</name>
    <dbReference type="NCBI Taxonomy" id="2494326"/>
    <lineage>
        <taxon>Bacteria</taxon>
        <taxon>Pseudomonadati</taxon>
        <taxon>Planctomycetota</taxon>
        <taxon>Candidatus Brocadiia</taxon>
        <taxon>Candidatus Brocadiales</taxon>
        <taxon>Candidatus Brocadiaceae</taxon>
        <taxon>Candidatus Jettenia</taxon>
    </lineage>
</organism>
<keyword evidence="5 12" id="KW-0444">Lipid biosynthesis</keyword>
<feature type="binding site" evidence="12">
    <location>
        <position position="247"/>
    </location>
    <ligand>
        <name>Zn(2+)</name>
        <dbReference type="ChEBI" id="CHEBI:29105"/>
    </ligand>
</feature>
<comment type="function">
    <text evidence="2 12">Catalyzes the hydrolysis of UDP-3-O-myristoyl-N-acetylglucosamine to form UDP-3-O-myristoylglucosamine and acetate, the committed step in lipid A biosynthesis.</text>
</comment>
<keyword evidence="8 12" id="KW-0378">Hydrolase</keyword>
<comment type="caution">
    <text evidence="13">The sequence shown here is derived from an EMBL/GenBank/DDBJ whole genome shotgun (WGS) entry which is preliminary data.</text>
</comment>
<dbReference type="PANTHER" id="PTHR33694">
    <property type="entry name" value="UDP-3-O-ACYL-N-ACETYLGLUCOSAMINE DEACETYLASE 1, MITOCHONDRIAL-RELATED"/>
    <property type="match status" value="1"/>
</dbReference>
<dbReference type="SUPFAM" id="SSF54211">
    <property type="entry name" value="Ribosomal protein S5 domain 2-like"/>
    <property type="match status" value="2"/>
</dbReference>
<feature type="active site" description="Proton donor" evidence="12">
    <location>
        <position position="270"/>
    </location>
</feature>
<dbReference type="GO" id="GO:0016020">
    <property type="term" value="C:membrane"/>
    <property type="evidence" value="ECO:0007669"/>
    <property type="project" value="GOC"/>
</dbReference>
<comment type="catalytic activity">
    <reaction evidence="11 12">
        <text>a UDP-3-O-[(3R)-3-hydroxyacyl]-N-acetyl-alpha-D-glucosamine + H2O = a UDP-3-O-[(3R)-3-hydroxyacyl]-alpha-D-glucosamine + acetate</text>
        <dbReference type="Rhea" id="RHEA:67816"/>
        <dbReference type="ChEBI" id="CHEBI:15377"/>
        <dbReference type="ChEBI" id="CHEBI:30089"/>
        <dbReference type="ChEBI" id="CHEBI:137740"/>
        <dbReference type="ChEBI" id="CHEBI:173225"/>
        <dbReference type="EC" id="3.5.1.108"/>
    </reaction>
</comment>
<dbReference type="InterPro" id="IPR011334">
    <property type="entry name" value="UDP-acyl_GlcNac_deAcase_C"/>
</dbReference>
<evidence type="ECO:0000256" key="6">
    <source>
        <dbReference type="ARBA" id="ARBA00022556"/>
    </source>
</evidence>
<comment type="cofactor">
    <cofactor evidence="1 12">
        <name>Zn(2+)</name>
        <dbReference type="ChEBI" id="CHEBI:29105"/>
    </cofactor>
</comment>
<evidence type="ECO:0000256" key="8">
    <source>
        <dbReference type="ARBA" id="ARBA00022801"/>
    </source>
</evidence>
<evidence type="ECO:0000256" key="11">
    <source>
        <dbReference type="ARBA" id="ARBA00024535"/>
    </source>
</evidence>
<comment type="pathway">
    <text evidence="3 12">Glycolipid biosynthesis; lipid IV(A) biosynthesis; lipid IV(A) from (3R)-3-hydroxytetradecanoyl-[acyl-carrier-protein] and UDP-N-acetyl-alpha-D-glucosamine: step 2/6.</text>
</comment>
<evidence type="ECO:0000313" key="14">
    <source>
        <dbReference type="Proteomes" id="UP000319783"/>
    </source>
</evidence>
<evidence type="ECO:0000256" key="10">
    <source>
        <dbReference type="ARBA" id="ARBA00023098"/>
    </source>
</evidence>
<feature type="binding site" evidence="12">
    <location>
        <position position="79"/>
    </location>
    <ligand>
        <name>Zn(2+)</name>
        <dbReference type="ChEBI" id="CHEBI:29105"/>
    </ligand>
</feature>
<dbReference type="NCBIfam" id="TIGR00325">
    <property type="entry name" value="lpxC"/>
    <property type="match status" value="1"/>
</dbReference>
<dbReference type="HAMAP" id="MF_00388">
    <property type="entry name" value="LpxC"/>
    <property type="match status" value="1"/>
</dbReference>
<dbReference type="Gene3D" id="3.30.1700.10">
    <property type="entry name" value="lpxc deacetylase, domain 2"/>
    <property type="match status" value="1"/>
</dbReference>
<dbReference type="InterPro" id="IPR020568">
    <property type="entry name" value="Ribosomal_Su5_D2-typ_SF"/>
</dbReference>